<evidence type="ECO:0000313" key="3">
    <source>
        <dbReference type="EMBL" id="GLI23701.1"/>
    </source>
</evidence>
<dbReference type="RefSeq" id="WP_281808553.1">
    <property type="nucleotide sequence ID" value="NZ_BSDO01000005.1"/>
</dbReference>
<protein>
    <submittedName>
        <fullName evidence="3">Uncharacterized protein</fullName>
    </submittedName>
</protein>
<gene>
    <name evidence="4" type="ORF">GGQ86_003566</name>
    <name evidence="3" type="ORF">XFLAVUS301_33750</name>
</gene>
<evidence type="ECO:0000313" key="6">
    <source>
        <dbReference type="Proteomes" id="UP001245370"/>
    </source>
</evidence>
<evidence type="ECO:0000256" key="1">
    <source>
        <dbReference type="SAM" id="MobiDB-lite"/>
    </source>
</evidence>
<dbReference type="Proteomes" id="UP001144397">
    <property type="component" value="Unassembled WGS sequence"/>
</dbReference>
<dbReference type="Proteomes" id="UP001245370">
    <property type="component" value="Unassembled WGS sequence"/>
</dbReference>
<dbReference type="EMBL" id="BSDO01000005">
    <property type="protein sequence ID" value="GLI23701.1"/>
    <property type="molecule type" value="Genomic_DNA"/>
</dbReference>
<comment type="caution">
    <text evidence="3">The sequence shown here is derived from an EMBL/GenBank/DDBJ whole genome shotgun (WGS) entry which is preliminary data.</text>
</comment>
<sequence length="95" mass="9799">MAANSKFIMAFGALAFVVAGVAGTAHADTSFPTEARGETTFFDAQSGAVVQPFNIFQMPSAAKLRAMNSARPFIGQPAQPDAHWGPAQDATSPGA</sequence>
<feature type="region of interest" description="Disordered" evidence="1">
    <location>
        <begin position="72"/>
        <end position="95"/>
    </location>
</feature>
<organism evidence="3 5">
    <name type="scientific">Xanthobacter flavus</name>
    <dbReference type="NCBI Taxonomy" id="281"/>
    <lineage>
        <taxon>Bacteria</taxon>
        <taxon>Pseudomonadati</taxon>
        <taxon>Pseudomonadota</taxon>
        <taxon>Alphaproteobacteria</taxon>
        <taxon>Hyphomicrobiales</taxon>
        <taxon>Xanthobacteraceae</taxon>
        <taxon>Xanthobacter</taxon>
    </lineage>
</organism>
<keyword evidence="2" id="KW-0732">Signal</keyword>
<reference evidence="3" key="1">
    <citation type="submission" date="2022-12" db="EMBL/GenBank/DDBJ databases">
        <title>Reference genome sequencing for broad-spectrum identification of bacterial and archaeal isolates by mass spectrometry.</title>
        <authorList>
            <person name="Sekiguchi Y."/>
            <person name="Tourlousse D.M."/>
        </authorList>
    </citation>
    <scope>NUCLEOTIDE SEQUENCE</scope>
    <source>
        <strain evidence="3">301</strain>
    </source>
</reference>
<proteinExistence type="predicted"/>
<evidence type="ECO:0000313" key="4">
    <source>
        <dbReference type="EMBL" id="MDR6335076.1"/>
    </source>
</evidence>
<evidence type="ECO:0000313" key="5">
    <source>
        <dbReference type="Proteomes" id="UP001144397"/>
    </source>
</evidence>
<reference evidence="4 6" key="2">
    <citation type="submission" date="2023-07" db="EMBL/GenBank/DDBJ databases">
        <title>Genomic Encyclopedia of Type Strains, Phase IV (KMG-IV): sequencing the most valuable type-strain genomes for metagenomic binning, comparative biology and taxonomic classification.</title>
        <authorList>
            <person name="Goeker M."/>
        </authorList>
    </citation>
    <scope>NUCLEOTIDE SEQUENCE [LARGE SCALE GENOMIC DNA]</scope>
    <source>
        <strain evidence="4 6">DSM 338</strain>
    </source>
</reference>
<accession>A0A9W6FKU6</accession>
<feature type="signal peptide" evidence="2">
    <location>
        <begin position="1"/>
        <end position="27"/>
    </location>
</feature>
<dbReference type="AlphaFoldDB" id="A0A9W6FKU6"/>
<feature type="chain" id="PRO_5040743177" evidence="2">
    <location>
        <begin position="28"/>
        <end position="95"/>
    </location>
</feature>
<dbReference type="GeneID" id="95764156"/>
<dbReference type="EMBL" id="JAVDPY010000006">
    <property type="protein sequence ID" value="MDR6335076.1"/>
    <property type="molecule type" value="Genomic_DNA"/>
</dbReference>
<name>A0A9W6FKU6_XANFL</name>
<keyword evidence="6" id="KW-1185">Reference proteome</keyword>
<evidence type="ECO:0000256" key="2">
    <source>
        <dbReference type="SAM" id="SignalP"/>
    </source>
</evidence>